<dbReference type="InParanoid" id="M4BCX6"/>
<feature type="region of interest" description="Disordered" evidence="2">
    <location>
        <begin position="388"/>
        <end position="409"/>
    </location>
</feature>
<feature type="coiled-coil region" evidence="1">
    <location>
        <begin position="530"/>
        <end position="557"/>
    </location>
</feature>
<sequence length="557" mass="59312">MNRLLQHFVDSNGAPHATASSRPPVPLPPQSSGGSYHGSSRGSYQRAAPGSPFFYQPAHAGASGLAEIPLTSSSSGAKYETVDLNADSLQEQGQQQLVVPNHRLFHTEGIGFHTKGASSGDAHVFRGESVVAGPEVAGRFSSGASSTETGQLTTMESTLTGEHKRGTEPNGTIDTTLSSTCGLTNGPVIVPYSSRRDVSGTSNAMSAMDNAGLVQEGQDLFPRQTVQNGSSTTMHMDENGNGFNNTGPCAATEVWSQVSDPAQLSEKETGYQRRDQHQLNGQSTMAEPFGSASFHVDKNPFESPAITNEDRQCQHLPSADSLFVSPPPMNNGGWPHATPFAQQASKPVQAQALFASGAPTASSLFNEDASMPSRASQIAPPRVVTKALPLPRHPQNNLPSSSTRSPAMPPATVVPPMTKSSDVGTPPLPIPDVVASASSAMRPDDHYTRAVGSRRLSAPAESAMKFGLDVRHMKFPAGKREDDAISNAPSMAQSRMSMLSTLDDSLKLSDMYKHMTTRLQSEKQDLLKVVSNQAQEIAQLNKHIKSLELQMKKQHLA</sequence>
<dbReference type="EMBL" id="JH598146">
    <property type="status" value="NOT_ANNOTATED_CDS"/>
    <property type="molecule type" value="Genomic_DNA"/>
</dbReference>
<dbReference type="VEuPathDB" id="FungiDB:HpaG804142"/>
<evidence type="ECO:0000313" key="4">
    <source>
        <dbReference type="Proteomes" id="UP000011713"/>
    </source>
</evidence>
<feature type="region of interest" description="Disordered" evidence="2">
    <location>
        <begin position="157"/>
        <end position="179"/>
    </location>
</feature>
<keyword evidence="4" id="KW-1185">Reference proteome</keyword>
<keyword evidence="1" id="KW-0175">Coiled coil</keyword>
<name>M4BCX6_HYAAE</name>
<dbReference type="AlphaFoldDB" id="M4BCX6"/>
<evidence type="ECO:0000313" key="3">
    <source>
        <dbReference type="EnsemblProtists" id="HpaP804142"/>
    </source>
</evidence>
<dbReference type="OMA" id="PSPMINA"/>
<feature type="compositionally biased region" description="Polar residues" evidence="2">
    <location>
        <begin position="394"/>
        <end position="405"/>
    </location>
</feature>
<feature type="region of interest" description="Disordered" evidence="2">
    <location>
        <begin position="9"/>
        <end position="50"/>
    </location>
</feature>
<dbReference type="HOGENOM" id="CLU_449395_0_0_1"/>
<reference evidence="4" key="1">
    <citation type="journal article" date="2010" name="Science">
        <title>Signatures of adaptation to obligate biotrophy in the Hyaloperonospora arabidopsidis genome.</title>
        <authorList>
            <person name="Baxter L."/>
            <person name="Tripathy S."/>
            <person name="Ishaque N."/>
            <person name="Boot N."/>
            <person name="Cabral A."/>
            <person name="Kemen E."/>
            <person name="Thines M."/>
            <person name="Ah-Fong A."/>
            <person name="Anderson R."/>
            <person name="Badejoko W."/>
            <person name="Bittner-Eddy P."/>
            <person name="Boore J.L."/>
            <person name="Chibucos M.C."/>
            <person name="Coates M."/>
            <person name="Dehal P."/>
            <person name="Delehaunty K."/>
            <person name="Dong S."/>
            <person name="Downton P."/>
            <person name="Dumas B."/>
            <person name="Fabro G."/>
            <person name="Fronick C."/>
            <person name="Fuerstenberg S.I."/>
            <person name="Fulton L."/>
            <person name="Gaulin E."/>
            <person name="Govers F."/>
            <person name="Hughes L."/>
            <person name="Humphray S."/>
            <person name="Jiang R.H."/>
            <person name="Judelson H."/>
            <person name="Kamoun S."/>
            <person name="Kyung K."/>
            <person name="Meijer H."/>
            <person name="Minx P."/>
            <person name="Morris P."/>
            <person name="Nelson J."/>
            <person name="Phuntumart V."/>
            <person name="Qutob D."/>
            <person name="Rehmany A."/>
            <person name="Rougon-Cardoso A."/>
            <person name="Ryden P."/>
            <person name="Torto-Alalibo T."/>
            <person name="Studholme D."/>
            <person name="Wang Y."/>
            <person name="Win J."/>
            <person name="Wood J."/>
            <person name="Clifton S.W."/>
            <person name="Rogers J."/>
            <person name="Van den Ackerveken G."/>
            <person name="Jones J.D."/>
            <person name="McDowell J.M."/>
            <person name="Beynon J."/>
            <person name="Tyler B.M."/>
        </authorList>
    </citation>
    <scope>NUCLEOTIDE SEQUENCE [LARGE SCALE GENOMIC DNA]</scope>
    <source>
        <strain evidence="4">Emoy2</strain>
    </source>
</reference>
<organism evidence="3 4">
    <name type="scientific">Hyaloperonospora arabidopsidis (strain Emoy2)</name>
    <name type="common">Downy mildew agent</name>
    <name type="synonym">Peronospora arabidopsidis</name>
    <dbReference type="NCBI Taxonomy" id="559515"/>
    <lineage>
        <taxon>Eukaryota</taxon>
        <taxon>Sar</taxon>
        <taxon>Stramenopiles</taxon>
        <taxon>Oomycota</taxon>
        <taxon>Peronosporomycetes</taxon>
        <taxon>Peronosporales</taxon>
        <taxon>Peronosporaceae</taxon>
        <taxon>Hyaloperonospora</taxon>
    </lineage>
</organism>
<protein>
    <submittedName>
        <fullName evidence="3">Uncharacterized protein</fullName>
    </submittedName>
</protein>
<feature type="compositionally biased region" description="Polar residues" evidence="2">
    <location>
        <begin position="169"/>
        <end position="179"/>
    </location>
</feature>
<dbReference type="eggNOG" id="ENOG502SG16">
    <property type="taxonomic scope" value="Eukaryota"/>
</dbReference>
<dbReference type="EnsemblProtists" id="HpaT804142">
    <property type="protein sequence ID" value="HpaP804142"/>
    <property type="gene ID" value="HpaG804142"/>
</dbReference>
<accession>M4BCX6</accession>
<proteinExistence type="predicted"/>
<evidence type="ECO:0000256" key="1">
    <source>
        <dbReference type="SAM" id="Coils"/>
    </source>
</evidence>
<reference evidence="3" key="2">
    <citation type="submission" date="2015-06" db="UniProtKB">
        <authorList>
            <consortium name="EnsemblProtists"/>
        </authorList>
    </citation>
    <scope>IDENTIFICATION</scope>
    <source>
        <strain evidence="3">Emoy2</strain>
    </source>
</reference>
<feature type="compositionally biased region" description="Low complexity" evidence="2">
    <location>
        <begin position="30"/>
        <end position="46"/>
    </location>
</feature>
<evidence type="ECO:0000256" key="2">
    <source>
        <dbReference type="SAM" id="MobiDB-lite"/>
    </source>
</evidence>
<dbReference type="Proteomes" id="UP000011713">
    <property type="component" value="Unassembled WGS sequence"/>
</dbReference>